<dbReference type="EMBL" id="CADIKM010000005">
    <property type="protein sequence ID" value="CAB3783016.1"/>
    <property type="molecule type" value="Genomic_DNA"/>
</dbReference>
<dbReference type="RefSeq" id="WP_175104167.1">
    <property type="nucleotide sequence ID" value="NZ_CADIKM010000005.1"/>
</dbReference>
<name>A0A6S7B0E3_9BURK</name>
<gene>
    <name evidence="1" type="ORF">LMG28138_01555</name>
</gene>
<evidence type="ECO:0000313" key="1">
    <source>
        <dbReference type="EMBL" id="CAB3783016.1"/>
    </source>
</evidence>
<dbReference type="AlphaFoldDB" id="A0A6S7B0E3"/>
<sequence length="125" mass="13784">MSHLPPDEHHPRTRLLFALTAERLSAYYEHGVWISDVQTVQLASVWQTSTRIALTVKEKRSIAELSAAFAHELAATVSREAGLFISHELMQALDPSYQSAIAIDVLNECDAKLREAGLLGTAQAE</sequence>
<reference evidence="1 2" key="1">
    <citation type="submission" date="2020-04" db="EMBL/GenBank/DDBJ databases">
        <authorList>
            <person name="De Canck E."/>
        </authorList>
    </citation>
    <scope>NUCLEOTIDE SEQUENCE [LARGE SCALE GENOMIC DNA]</scope>
    <source>
        <strain evidence="1 2">LMG 28138</strain>
    </source>
</reference>
<dbReference type="Proteomes" id="UP000494115">
    <property type="component" value="Unassembled WGS sequence"/>
</dbReference>
<accession>A0A6S7B0E3</accession>
<protein>
    <submittedName>
        <fullName evidence="1">Uncharacterized protein</fullName>
    </submittedName>
</protein>
<evidence type="ECO:0000313" key="2">
    <source>
        <dbReference type="Proteomes" id="UP000494115"/>
    </source>
</evidence>
<proteinExistence type="predicted"/>
<keyword evidence="2" id="KW-1185">Reference proteome</keyword>
<organism evidence="1 2">
    <name type="scientific">Pararobbsia alpina</name>
    <dbReference type="NCBI Taxonomy" id="621374"/>
    <lineage>
        <taxon>Bacteria</taxon>
        <taxon>Pseudomonadati</taxon>
        <taxon>Pseudomonadota</taxon>
        <taxon>Betaproteobacteria</taxon>
        <taxon>Burkholderiales</taxon>
        <taxon>Burkholderiaceae</taxon>
        <taxon>Pararobbsia</taxon>
    </lineage>
</organism>